<accession>A0A5K0WTG6</accession>
<dbReference type="InterPro" id="IPR044819">
    <property type="entry name" value="OBL-like"/>
</dbReference>
<dbReference type="AlphaFoldDB" id="A0A5K0WTG6"/>
<protein>
    <submittedName>
        <fullName evidence="1">Uncharacterized protein</fullName>
    </submittedName>
</protein>
<name>A0A5K0WTG6_9MAGN</name>
<dbReference type="PANTHER" id="PTHR46086">
    <property type="entry name" value="ALPHA/BETA-HYDROLASES SUPERFAMILY PROTEIN"/>
    <property type="match status" value="1"/>
</dbReference>
<dbReference type="EMBL" id="LR721775">
    <property type="protein sequence ID" value="VVV55662.1"/>
    <property type="molecule type" value="Genomic_DNA"/>
</dbReference>
<dbReference type="GO" id="GO:0004806">
    <property type="term" value="F:triacylglycerol lipase activity"/>
    <property type="evidence" value="ECO:0007669"/>
    <property type="project" value="InterPro"/>
</dbReference>
<proteinExistence type="predicted"/>
<dbReference type="GO" id="GO:0006629">
    <property type="term" value="P:lipid metabolic process"/>
    <property type="evidence" value="ECO:0007669"/>
    <property type="project" value="InterPro"/>
</dbReference>
<reference evidence="1" key="1">
    <citation type="submission" date="2019-09" db="EMBL/GenBank/DDBJ databases">
        <authorList>
            <person name="Zhang L."/>
        </authorList>
    </citation>
    <scope>NUCLEOTIDE SEQUENCE</scope>
</reference>
<sequence length="85" mass="9745">MMNEEPNKNYFSLMYVVPKLVNAIWEILRGIFIGLVVGKEYEEGWFQLLFRCVGLVIPGLPDHGPRDYINSTRLSAAKLDKSKQS</sequence>
<organism evidence="1">
    <name type="scientific">Nymphaea colorata</name>
    <name type="common">pocket water lily</name>
    <dbReference type="NCBI Taxonomy" id="210225"/>
    <lineage>
        <taxon>Eukaryota</taxon>
        <taxon>Viridiplantae</taxon>
        <taxon>Streptophyta</taxon>
        <taxon>Embryophyta</taxon>
        <taxon>Tracheophyta</taxon>
        <taxon>Spermatophyta</taxon>
        <taxon>Magnoliopsida</taxon>
        <taxon>Nymphaeales</taxon>
        <taxon>Nymphaeaceae</taxon>
        <taxon>Nymphaea</taxon>
    </lineage>
</organism>
<evidence type="ECO:0000313" key="1">
    <source>
        <dbReference type="EMBL" id="VVV55662.1"/>
    </source>
</evidence>
<dbReference type="PANTHER" id="PTHR46086:SF4">
    <property type="entry name" value="ALPHA_BETA-HYDROLASES SUPERFAMILY PROTEIN"/>
    <property type="match status" value="1"/>
</dbReference>
<gene>
    <name evidence="1" type="ORF">NYM_LOCUS5634</name>
</gene>